<dbReference type="SUPFAM" id="SSF52058">
    <property type="entry name" value="L domain-like"/>
    <property type="match status" value="1"/>
</dbReference>
<sequence>MVISQNVEDENFLKKFKRGSAVLNAQVLDKAMLISIQKYLDRYTYVKLNSLQIYYDVIEDNFEYYSKYLNYKELKVLHLDNEPKIAEQFVHIKNLLHLRELTLQLSRLKRGFFKVNQFQFPPQLEKITLLDLDEERAEGLIDQIPLRLKHLSFKNCHFNDYDSLFQQLISRKITTLGFQNYFQIQTEQFFLACSKYPNAYKYLALEKVQILGRFVDFSSLFYVLKNTTRLAQDVETEIMLQLQYSLKDKDLIKFLMLMLIKAHKVSINSQDIQEATTFGLNQGQIDARFISWIDSVYVTIQDQT</sequence>
<dbReference type="Gene3D" id="3.80.10.10">
    <property type="entry name" value="Ribonuclease Inhibitor"/>
    <property type="match status" value="1"/>
</dbReference>
<accession>A0A077ZXE1</accession>
<proteinExistence type="predicted"/>
<name>A0A077ZXE1_STYLE</name>
<gene>
    <name evidence="1" type="primary">Contig103.g128</name>
    <name evidence="1" type="ORF">STYLEM_3220</name>
</gene>
<dbReference type="AlphaFoldDB" id="A0A077ZXE1"/>
<keyword evidence="2" id="KW-1185">Reference proteome</keyword>
<dbReference type="InParanoid" id="A0A077ZXE1"/>
<dbReference type="Proteomes" id="UP000039865">
    <property type="component" value="Unassembled WGS sequence"/>
</dbReference>
<evidence type="ECO:0000313" key="2">
    <source>
        <dbReference type="Proteomes" id="UP000039865"/>
    </source>
</evidence>
<evidence type="ECO:0000313" key="1">
    <source>
        <dbReference type="EMBL" id="CDW74226.1"/>
    </source>
</evidence>
<reference evidence="1 2" key="1">
    <citation type="submission" date="2014-06" db="EMBL/GenBank/DDBJ databases">
        <authorList>
            <person name="Swart Estienne"/>
        </authorList>
    </citation>
    <scope>NUCLEOTIDE SEQUENCE [LARGE SCALE GENOMIC DNA]</scope>
    <source>
        <strain evidence="1 2">130c</strain>
    </source>
</reference>
<protein>
    <submittedName>
        <fullName evidence="1">Uncharacterized protein</fullName>
    </submittedName>
</protein>
<dbReference type="EMBL" id="CCKQ01003119">
    <property type="protein sequence ID" value="CDW74226.1"/>
    <property type="molecule type" value="Genomic_DNA"/>
</dbReference>
<organism evidence="1 2">
    <name type="scientific">Stylonychia lemnae</name>
    <name type="common">Ciliate</name>
    <dbReference type="NCBI Taxonomy" id="5949"/>
    <lineage>
        <taxon>Eukaryota</taxon>
        <taxon>Sar</taxon>
        <taxon>Alveolata</taxon>
        <taxon>Ciliophora</taxon>
        <taxon>Intramacronucleata</taxon>
        <taxon>Spirotrichea</taxon>
        <taxon>Stichotrichia</taxon>
        <taxon>Sporadotrichida</taxon>
        <taxon>Oxytrichidae</taxon>
        <taxon>Stylonychinae</taxon>
        <taxon>Stylonychia</taxon>
    </lineage>
</organism>
<dbReference type="InterPro" id="IPR032675">
    <property type="entry name" value="LRR_dom_sf"/>
</dbReference>